<dbReference type="VEuPathDB" id="FungiDB:ASPGLDRAFT_31639"/>
<organism evidence="4 5">
    <name type="scientific">Aspergillus glaucus CBS 516.65</name>
    <dbReference type="NCBI Taxonomy" id="1160497"/>
    <lineage>
        <taxon>Eukaryota</taxon>
        <taxon>Fungi</taxon>
        <taxon>Dikarya</taxon>
        <taxon>Ascomycota</taxon>
        <taxon>Pezizomycotina</taxon>
        <taxon>Eurotiomycetes</taxon>
        <taxon>Eurotiomycetidae</taxon>
        <taxon>Eurotiales</taxon>
        <taxon>Aspergillaceae</taxon>
        <taxon>Aspergillus</taxon>
        <taxon>Aspergillus subgen. Aspergillus</taxon>
    </lineage>
</organism>
<dbReference type="PANTHER" id="PTHR47990">
    <property type="entry name" value="2-OXOGLUTARATE (2OG) AND FE(II)-DEPENDENT OXYGENASE SUPERFAMILY PROTEIN-RELATED"/>
    <property type="match status" value="1"/>
</dbReference>
<keyword evidence="2" id="KW-0560">Oxidoreductase</keyword>
<evidence type="ECO:0000256" key="1">
    <source>
        <dbReference type="ARBA" id="ARBA00008056"/>
    </source>
</evidence>
<dbReference type="Proteomes" id="UP000184300">
    <property type="component" value="Unassembled WGS sequence"/>
</dbReference>
<name>A0A1L9VX68_ASPGL</name>
<evidence type="ECO:0000313" key="4">
    <source>
        <dbReference type="EMBL" id="OJJ88492.1"/>
    </source>
</evidence>
<dbReference type="AlphaFoldDB" id="A0A1L9VX68"/>
<dbReference type="GO" id="GO:0016491">
    <property type="term" value="F:oxidoreductase activity"/>
    <property type="evidence" value="ECO:0007669"/>
    <property type="project" value="UniProtKB-KW"/>
</dbReference>
<dbReference type="OrthoDB" id="288590at2759"/>
<keyword evidence="5" id="KW-1185">Reference proteome</keyword>
<dbReference type="Pfam" id="PF03171">
    <property type="entry name" value="2OG-FeII_Oxy"/>
    <property type="match status" value="1"/>
</dbReference>
<accession>A0A1L9VX68</accession>
<protein>
    <recommendedName>
        <fullName evidence="3">Fe2OG dioxygenase domain-containing protein</fullName>
    </recommendedName>
</protein>
<dbReference type="STRING" id="1160497.A0A1L9VX68"/>
<reference evidence="5" key="1">
    <citation type="journal article" date="2017" name="Genome Biol.">
        <title>Comparative genomics reveals high biological diversity and specific adaptations in the industrially and medically important fungal genus Aspergillus.</title>
        <authorList>
            <person name="de Vries R.P."/>
            <person name="Riley R."/>
            <person name="Wiebenga A."/>
            <person name="Aguilar-Osorio G."/>
            <person name="Amillis S."/>
            <person name="Uchima C.A."/>
            <person name="Anderluh G."/>
            <person name="Asadollahi M."/>
            <person name="Askin M."/>
            <person name="Barry K."/>
            <person name="Battaglia E."/>
            <person name="Bayram O."/>
            <person name="Benocci T."/>
            <person name="Braus-Stromeyer S.A."/>
            <person name="Caldana C."/>
            <person name="Canovas D."/>
            <person name="Cerqueira G.C."/>
            <person name="Chen F."/>
            <person name="Chen W."/>
            <person name="Choi C."/>
            <person name="Clum A."/>
            <person name="Dos Santos R.A."/>
            <person name="Damasio A.R."/>
            <person name="Diallinas G."/>
            <person name="Emri T."/>
            <person name="Fekete E."/>
            <person name="Flipphi M."/>
            <person name="Freyberg S."/>
            <person name="Gallo A."/>
            <person name="Gournas C."/>
            <person name="Habgood R."/>
            <person name="Hainaut M."/>
            <person name="Harispe M.L."/>
            <person name="Henrissat B."/>
            <person name="Hilden K.S."/>
            <person name="Hope R."/>
            <person name="Hossain A."/>
            <person name="Karabika E."/>
            <person name="Karaffa L."/>
            <person name="Karanyi Z."/>
            <person name="Krasevec N."/>
            <person name="Kuo A."/>
            <person name="Kusch H."/>
            <person name="LaButti K."/>
            <person name="Lagendijk E.L."/>
            <person name="Lapidus A."/>
            <person name="Levasseur A."/>
            <person name="Lindquist E."/>
            <person name="Lipzen A."/>
            <person name="Logrieco A.F."/>
            <person name="MacCabe A."/>
            <person name="Maekelae M.R."/>
            <person name="Malavazi I."/>
            <person name="Melin P."/>
            <person name="Meyer V."/>
            <person name="Mielnichuk N."/>
            <person name="Miskei M."/>
            <person name="Molnar A.P."/>
            <person name="Mule G."/>
            <person name="Ngan C.Y."/>
            <person name="Orejas M."/>
            <person name="Orosz E."/>
            <person name="Ouedraogo J.P."/>
            <person name="Overkamp K.M."/>
            <person name="Park H.-S."/>
            <person name="Perrone G."/>
            <person name="Piumi F."/>
            <person name="Punt P.J."/>
            <person name="Ram A.F."/>
            <person name="Ramon A."/>
            <person name="Rauscher S."/>
            <person name="Record E."/>
            <person name="Riano-Pachon D.M."/>
            <person name="Robert V."/>
            <person name="Roehrig J."/>
            <person name="Ruller R."/>
            <person name="Salamov A."/>
            <person name="Salih N.S."/>
            <person name="Samson R.A."/>
            <person name="Sandor E."/>
            <person name="Sanguinetti M."/>
            <person name="Schuetze T."/>
            <person name="Sepcic K."/>
            <person name="Shelest E."/>
            <person name="Sherlock G."/>
            <person name="Sophianopoulou V."/>
            <person name="Squina F.M."/>
            <person name="Sun H."/>
            <person name="Susca A."/>
            <person name="Todd R.B."/>
            <person name="Tsang A."/>
            <person name="Unkles S.E."/>
            <person name="van de Wiele N."/>
            <person name="van Rossen-Uffink D."/>
            <person name="Oliveira J.V."/>
            <person name="Vesth T.C."/>
            <person name="Visser J."/>
            <person name="Yu J.-H."/>
            <person name="Zhou M."/>
            <person name="Andersen M.R."/>
            <person name="Archer D.B."/>
            <person name="Baker S.E."/>
            <person name="Benoit I."/>
            <person name="Brakhage A.A."/>
            <person name="Braus G.H."/>
            <person name="Fischer R."/>
            <person name="Frisvad J.C."/>
            <person name="Goldman G.H."/>
            <person name="Houbraken J."/>
            <person name="Oakley B."/>
            <person name="Pocsi I."/>
            <person name="Scazzocchio C."/>
            <person name="Seiboth B."/>
            <person name="vanKuyk P.A."/>
            <person name="Wortman J."/>
            <person name="Dyer P.S."/>
            <person name="Grigoriev I.V."/>
        </authorList>
    </citation>
    <scope>NUCLEOTIDE SEQUENCE [LARGE SCALE GENOMIC DNA]</scope>
    <source>
        <strain evidence="5">CBS 516.65</strain>
    </source>
</reference>
<proteinExistence type="inferred from homology"/>
<evidence type="ECO:0000313" key="5">
    <source>
        <dbReference type="Proteomes" id="UP000184300"/>
    </source>
</evidence>
<sequence length="339" mass="37825">MKLDVAPSLFAPLKTIRLHDLCRGSPEEKEKLYAAATEDGIFYLDFSEDQNEFDLANLTEDIYSLSRSLFNLDLEEKLRYDVDKIGELKLNGYKPIRRNIGGIKGERDGFESYAIPRNGILASNPFPHPPVLDTNMPLLRHFTITCLEIAQYIFGSLSDSLDLPDLHSFDTFHRPDAPAPDILRLLKYAPSSEGDSEFRVPQTPHTDLGSLTMLFADSPGLQIKPDGCDDWLYIMPKQNHAVVNLGDAMSLWTGGLFRSVLHRVASLPGKGMNERYSFAFLMRPENQAPMVPLLGSSGLPVAGEEGVLTSENWIKAKFGILRGETANDRILTGRRDANI</sequence>
<dbReference type="Gene3D" id="2.60.120.330">
    <property type="entry name" value="B-lactam Antibiotic, Isopenicillin N Synthase, Chain"/>
    <property type="match status" value="1"/>
</dbReference>
<dbReference type="InterPro" id="IPR050231">
    <property type="entry name" value="Iron_ascorbate_oxido_reductase"/>
</dbReference>
<gene>
    <name evidence="4" type="ORF">ASPGLDRAFT_31639</name>
</gene>
<dbReference type="EMBL" id="KV878889">
    <property type="protein sequence ID" value="OJJ88492.1"/>
    <property type="molecule type" value="Genomic_DNA"/>
</dbReference>
<comment type="similarity">
    <text evidence="1 2">Belongs to the iron/ascorbate-dependent oxidoreductase family.</text>
</comment>
<dbReference type="InterPro" id="IPR027443">
    <property type="entry name" value="IPNS-like_sf"/>
</dbReference>
<evidence type="ECO:0000256" key="2">
    <source>
        <dbReference type="RuleBase" id="RU003682"/>
    </source>
</evidence>
<dbReference type="InterPro" id="IPR005123">
    <property type="entry name" value="Oxoglu/Fe-dep_dioxygenase_dom"/>
</dbReference>
<dbReference type="PROSITE" id="PS51471">
    <property type="entry name" value="FE2OG_OXY"/>
    <property type="match status" value="1"/>
</dbReference>
<dbReference type="RefSeq" id="XP_022405168.1">
    <property type="nucleotide sequence ID" value="XM_022544077.1"/>
</dbReference>
<dbReference type="InterPro" id="IPR044861">
    <property type="entry name" value="IPNS-like_FE2OG_OXY"/>
</dbReference>
<evidence type="ECO:0000259" key="3">
    <source>
        <dbReference type="PROSITE" id="PS51471"/>
    </source>
</evidence>
<keyword evidence="2" id="KW-0479">Metal-binding</keyword>
<dbReference type="GeneID" id="34460338"/>
<dbReference type="SUPFAM" id="SSF51197">
    <property type="entry name" value="Clavaminate synthase-like"/>
    <property type="match status" value="1"/>
</dbReference>
<keyword evidence="2" id="KW-0408">Iron</keyword>
<dbReference type="GO" id="GO:0046872">
    <property type="term" value="F:metal ion binding"/>
    <property type="evidence" value="ECO:0007669"/>
    <property type="project" value="UniProtKB-KW"/>
</dbReference>
<feature type="domain" description="Fe2OG dioxygenase" evidence="3">
    <location>
        <begin position="178"/>
        <end position="284"/>
    </location>
</feature>